<keyword evidence="2" id="KW-1185">Reference proteome</keyword>
<accession>K4LI99</accession>
<dbReference type="HOGENOM" id="CLU_2557198_0_0_9"/>
<sequence>MFKLYEMPLDEIRLNPNGLPVAFRWRERWYIVKSCIVKTLLGQGTPRPRNKYDYLPRYRCETEQGMVCDLVKDGKVWVLERV</sequence>
<proteinExistence type="predicted"/>
<organism evidence="1 2">
    <name type="scientific">Thermacetogenium phaeum (strain ATCC BAA-254 / DSM 26808 / PB)</name>
    <dbReference type="NCBI Taxonomy" id="1089553"/>
    <lineage>
        <taxon>Bacteria</taxon>
        <taxon>Bacillati</taxon>
        <taxon>Bacillota</taxon>
        <taxon>Clostridia</taxon>
        <taxon>Thermoanaerobacterales</taxon>
        <taxon>Thermoanaerobacteraceae</taxon>
        <taxon>Thermacetogenium</taxon>
    </lineage>
</organism>
<evidence type="ECO:0000313" key="2">
    <source>
        <dbReference type="Proteomes" id="UP000000467"/>
    </source>
</evidence>
<protein>
    <submittedName>
        <fullName evidence="1">Uncharacterized protein</fullName>
    </submittedName>
</protein>
<dbReference type="EMBL" id="CP003732">
    <property type="protein sequence ID" value="AFV11690.1"/>
    <property type="molecule type" value="Genomic_DNA"/>
</dbReference>
<evidence type="ECO:0000313" key="1">
    <source>
        <dbReference type="EMBL" id="AFV11690.1"/>
    </source>
</evidence>
<dbReference type="OrthoDB" id="2084176at2"/>
<dbReference type="RefSeq" id="WP_015050570.1">
    <property type="nucleotide sequence ID" value="NC_018870.1"/>
</dbReference>
<dbReference type="Proteomes" id="UP000000467">
    <property type="component" value="Chromosome"/>
</dbReference>
<gene>
    <name evidence="1" type="ordered locus">Tph_c14810</name>
</gene>
<reference evidence="1 2" key="1">
    <citation type="journal article" date="2012" name="BMC Genomics">
        <title>Genome-guided analysis of physiological and morphological traits of the fermentative acetate oxidizer Thermacetogenium phaeum.</title>
        <authorList>
            <person name="Oehler D."/>
            <person name="Poehlein A."/>
            <person name="Leimbach A."/>
            <person name="Muller N."/>
            <person name="Daniel R."/>
            <person name="Gottschalk G."/>
            <person name="Schink B."/>
        </authorList>
    </citation>
    <scope>NUCLEOTIDE SEQUENCE [LARGE SCALE GENOMIC DNA]</scope>
    <source>
        <strain evidence="2">ATCC BAA-254 / DSM 26808 / PB</strain>
    </source>
</reference>
<dbReference type="KEGG" id="tpz:Tph_c14810"/>
<dbReference type="AlphaFoldDB" id="K4LI99"/>
<name>K4LI99_THEPS</name>